<dbReference type="Proteomes" id="UP000184520">
    <property type="component" value="Unassembled WGS sequence"/>
</dbReference>
<accession>A0A1M5EUZ8</accession>
<proteinExistence type="predicted"/>
<evidence type="ECO:0000313" key="1">
    <source>
        <dbReference type="EMBL" id="SHF82966.1"/>
    </source>
</evidence>
<gene>
    <name evidence="1" type="ORF">SAMN05216361_0550</name>
</gene>
<keyword evidence="2" id="KW-1185">Reference proteome</keyword>
<dbReference type="AlphaFoldDB" id="A0A1M5EUZ8"/>
<organism evidence="1 2">
    <name type="scientific">Marisediminitalea aggregata</name>
    <dbReference type="NCBI Taxonomy" id="634436"/>
    <lineage>
        <taxon>Bacteria</taxon>
        <taxon>Pseudomonadati</taxon>
        <taxon>Pseudomonadota</taxon>
        <taxon>Gammaproteobacteria</taxon>
        <taxon>Alteromonadales</taxon>
        <taxon>Alteromonadaceae</taxon>
        <taxon>Marisediminitalea</taxon>
    </lineage>
</organism>
<reference evidence="2" key="1">
    <citation type="submission" date="2016-11" db="EMBL/GenBank/DDBJ databases">
        <authorList>
            <person name="Varghese N."/>
            <person name="Submissions S."/>
        </authorList>
    </citation>
    <scope>NUCLEOTIDE SEQUENCE [LARGE SCALE GENOMIC DNA]</scope>
    <source>
        <strain evidence="2">CGMCC 1.8995</strain>
    </source>
</reference>
<dbReference type="OrthoDB" id="6226327at2"/>
<evidence type="ECO:0008006" key="3">
    <source>
        <dbReference type="Google" id="ProtNLM"/>
    </source>
</evidence>
<name>A0A1M5EUZ8_9ALTE</name>
<dbReference type="RefSeq" id="WP_084526125.1">
    <property type="nucleotide sequence ID" value="NZ_FQWD01000001.1"/>
</dbReference>
<dbReference type="EMBL" id="FQWD01000001">
    <property type="protein sequence ID" value="SHF82966.1"/>
    <property type="molecule type" value="Genomic_DNA"/>
</dbReference>
<sequence>MATFYNKQHGEFSLIMNQDVVLTNAVGPWNLECIEQFGIDYATSVYSAKVSRWADIIMLQGESLLVPDAEKDLQVRIARAVETGLSHVAVVMCKSEVKTTAKLQMKRLYRNLPAELAFFETVQEAIDWITEHGYRCEASVIEAFFDDTP</sequence>
<protein>
    <recommendedName>
        <fullName evidence="3">SpoIIAA-like</fullName>
    </recommendedName>
</protein>
<evidence type="ECO:0000313" key="2">
    <source>
        <dbReference type="Proteomes" id="UP000184520"/>
    </source>
</evidence>